<organism evidence="2">
    <name type="scientific">uncultured Eubacteriales bacterium</name>
    <dbReference type="NCBI Taxonomy" id="172733"/>
    <lineage>
        <taxon>Bacteria</taxon>
        <taxon>Bacillati</taxon>
        <taxon>Bacillota</taxon>
        <taxon>Clostridia</taxon>
        <taxon>Eubacteriales</taxon>
        <taxon>environmental samples</taxon>
    </lineage>
</organism>
<gene>
    <name evidence="2" type="ORF">KL86CLO1_13189</name>
</gene>
<proteinExistence type="predicted"/>
<evidence type="ECO:0000256" key="1">
    <source>
        <dbReference type="SAM" id="Phobius"/>
    </source>
</evidence>
<dbReference type="EMBL" id="FLUN01000001">
    <property type="protein sequence ID" value="SBW11200.1"/>
    <property type="molecule type" value="Genomic_DNA"/>
</dbReference>
<protein>
    <submittedName>
        <fullName evidence="2">Uncharacterized protein</fullName>
    </submittedName>
</protein>
<dbReference type="AlphaFoldDB" id="A0A212KHL0"/>
<keyword evidence="1" id="KW-0472">Membrane</keyword>
<keyword evidence="1" id="KW-0812">Transmembrane</keyword>
<evidence type="ECO:0000313" key="2">
    <source>
        <dbReference type="EMBL" id="SBW11200.1"/>
    </source>
</evidence>
<sequence>MFCGCMEFAPFYNYRIAHIFRLQPYQGRTLFNIDLIVFSSSTFYTRREKTIAGYRLFNFLIVFCFLLKMADIVPTLNRNDIRHLFDDPFVSIS</sequence>
<reference evidence="2" key="1">
    <citation type="submission" date="2016-04" db="EMBL/GenBank/DDBJ databases">
        <authorList>
            <person name="Evans L.H."/>
            <person name="Alamgir A."/>
            <person name="Owens N."/>
            <person name="Weber N.D."/>
            <person name="Virtaneva K."/>
            <person name="Barbian K."/>
            <person name="Babar A."/>
            <person name="Rosenke K."/>
        </authorList>
    </citation>
    <scope>NUCLEOTIDE SEQUENCE</scope>
    <source>
        <strain evidence="2">86</strain>
    </source>
</reference>
<feature type="transmembrane region" description="Helical" evidence="1">
    <location>
        <begin position="56"/>
        <end position="76"/>
    </location>
</feature>
<accession>A0A212KHL0</accession>
<keyword evidence="1" id="KW-1133">Transmembrane helix</keyword>
<name>A0A212KHL0_9FIRM</name>